<dbReference type="Proteomes" id="UP000020977">
    <property type="component" value="Unassembled WGS sequence"/>
</dbReference>
<comment type="caution">
    <text evidence="1">The sequence shown here is derived from an EMBL/GenBank/DDBJ whole genome shotgun (WGS) entry which is preliminary data.</text>
</comment>
<proteinExistence type="predicted"/>
<name>A0A014M1Y4_9BACT</name>
<organism evidence="1 2">
    <name type="scientific">Mesomycoplasma ovipneumoniae 14811</name>
    <dbReference type="NCBI Taxonomy" id="1188239"/>
    <lineage>
        <taxon>Bacteria</taxon>
        <taxon>Bacillati</taxon>
        <taxon>Mycoplasmatota</taxon>
        <taxon>Mycoplasmoidales</taxon>
        <taxon>Metamycoplasmataceae</taxon>
        <taxon>Mesomycoplasma</taxon>
    </lineage>
</organism>
<evidence type="ECO:0000313" key="2">
    <source>
        <dbReference type="Proteomes" id="UP000020977"/>
    </source>
</evidence>
<dbReference type="AlphaFoldDB" id="A0A014M1Y4"/>
<protein>
    <submittedName>
        <fullName evidence="1">Uncharacterized protein</fullName>
    </submittedName>
</protein>
<dbReference type="EMBL" id="JFAD01000028">
    <property type="protein sequence ID" value="EXU60973.1"/>
    <property type="molecule type" value="Genomic_DNA"/>
</dbReference>
<gene>
    <name evidence="1" type="ORF">MOVI_5150</name>
</gene>
<dbReference type="STRING" id="1188239.MOVI_5150"/>
<accession>A0A014M1Y4</accession>
<sequence length="47" mass="5803">MNNHPKGTKYWYYLDFNLFGMGWFNKINKKIIPLLLKNQKNYFFSLL</sequence>
<reference evidence="1 2" key="1">
    <citation type="submission" date="2014-03" db="EMBL/GenBank/DDBJ databases">
        <title>Genome sequence of Mycoplasma ovipneumoniae strain 14811.</title>
        <authorList>
            <person name="Sirand-Pugnet P."/>
            <person name="Breton M."/>
            <person name="Dordet-Frisoni E."/>
            <person name="Baranowski E."/>
            <person name="Barre A."/>
            <person name="Couture C."/>
            <person name="Dupuy V."/>
            <person name="Gaurivaud P."/>
            <person name="Jacob D."/>
            <person name="Lemaitre C."/>
            <person name="Manso-Silvan L."/>
            <person name="Nikolski M."/>
            <person name="Nouvel L.-X."/>
            <person name="Poumarat F."/>
            <person name="Tardy F."/>
            <person name="Thebault P."/>
            <person name="Theil S."/>
            <person name="Citti C."/>
            <person name="Thiaucourt F."/>
            <person name="Blanchard A."/>
        </authorList>
    </citation>
    <scope>NUCLEOTIDE SEQUENCE [LARGE SCALE GENOMIC DNA]</scope>
    <source>
        <strain evidence="1 2">14811</strain>
    </source>
</reference>
<evidence type="ECO:0000313" key="1">
    <source>
        <dbReference type="EMBL" id="EXU60973.1"/>
    </source>
</evidence>